<dbReference type="Gene3D" id="3.90.79.10">
    <property type="entry name" value="Nucleoside Triphosphate Pyrophosphohydrolase"/>
    <property type="match status" value="1"/>
</dbReference>
<feature type="domain" description="Nudix hydrolase" evidence="3">
    <location>
        <begin position="27"/>
        <end position="160"/>
    </location>
</feature>
<accession>A0A923IZB4</accession>
<reference evidence="4 5" key="1">
    <citation type="submission" date="2020-04" db="EMBL/GenBank/DDBJ databases">
        <title>Genomic insights into acetone-butanol-ethanol (ABE) fermentation by sequencing solventogenic clostridia strains.</title>
        <authorList>
            <person name="Brown S."/>
        </authorList>
    </citation>
    <scope>NUCLEOTIDE SEQUENCE [LARGE SCALE GENOMIC DNA]</scope>
    <source>
        <strain evidence="4 5">DJ011</strain>
    </source>
</reference>
<evidence type="ECO:0000256" key="2">
    <source>
        <dbReference type="ARBA" id="ARBA00022801"/>
    </source>
</evidence>
<dbReference type="PROSITE" id="PS51462">
    <property type="entry name" value="NUDIX"/>
    <property type="match status" value="1"/>
</dbReference>
<evidence type="ECO:0000313" key="5">
    <source>
        <dbReference type="Proteomes" id="UP000563151"/>
    </source>
</evidence>
<dbReference type="GO" id="GO:0019693">
    <property type="term" value="P:ribose phosphate metabolic process"/>
    <property type="evidence" value="ECO:0007669"/>
    <property type="project" value="TreeGrafter"/>
</dbReference>
<protein>
    <submittedName>
        <fullName evidence="4">NUDIX hydrolase</fullName>
    </submittedName>
</protein>
<proteinExistence type="predicted"/>
<evidence type="ECO:0000256" key="1">
    <source>
        <dbReference type="ARBA" id="ARBA00001946"/>
    </source>
</evidence>
<keyword evidence="5" id="KW-1185">Reference proteome</keyword>
<dbReference type="PANTHER" id="PTHR11839">
    <property type="entry name" value="UDP/ADP-SUGAR PYROPHOSPHATASE"/>
    <property type="match status" value="1"/>
</dbReference>
<dbReference type="Pfam" id="PF00293">
    <property type="entry name" value="NUDIX"/>
    <property type="match status" value="1"/>
</dbReference>
<dbReference type="Proteomes" id="UP000563151">
    <property type="component" value="Unassembled WGS sequence"/>
</dbReference>
<dbReference type="CDD" id="cd03424">
    <property type="entry name" value="NUDIX_ADPRase_Nudt5_UGPPase_Nudt14"/>
    <property type="match status" value="1"/>
</dbReference>
<dbReference type="AlphaFoldDB" id="A0A923IZB4"/>
<dbReference type="GO" id="GO:0006753">
    <property type="term" value="P:nucleoside phosphate metabolic process"/>
    <property type="evidence" value="ECO:0007669"/>
    <property type="project" value="TreeGrafter"/>
</dbReference>
<dbReference type="InterPro" id="IPR015797">
    <property type="entry name" value="NUDIX_hydrolase-like_dom_sf"/>
</dbReference>
<dbReference type="SUPFAM" id="SSF55811">
    <property type="entry name" value="Nudix"/>
    <property type="match status" value="1"/>
</dbReference>
<evidence type="ECO:0000259" key="3">
    <source>
        <dbReference type="PROSITE" id="PS51462"/>
    </source>
</evidence>
<evidence type="ECO:0000313" key="4">
    <source>
        <dbReference type="EMBL" id="MBC2396459.1"/>
    </source>
</evidence>
<dbReference type="EMBL" id="JAAZWO010000002">
    <property type="protein sequence ID" value="MBC2396459.1"/>
    <property type="molecule type" value="Genomic_DNA"/>
</dbReference>
<dbReference type="InterPro" id="IPR000086">
    <property type="entry name" value="NUDIX_hydrolase_dom"/>
</dbReference>
<dbReference type="RefSeq" id="WP_173680316.1">
    <property type="nucleotide sequence ID" value="NZ_JAAZWO010000002.1"/>
</dbReference>
<keyword evidence="2 4" id="KW-0378">Hydrolase</keyword>
<gene>
    <name evidence="4" type="ORF">HGG79_01520</name>
</gene>
<organism evidence="4 5">
    <name type="scientific">Clostridium tetanomorphum</name>
    <dbReference type="NCBI Taxonomy" id="1553"/>
    <lineage>
        <taxon>Bacteria</taxon>
        <taxon>Bacillati</taxon>
        <taxon>Bacillota</taxon>
        <taxon>Clostridia</taxon>
        <taxon>Eubacteriales</taxon>
        <taxon>Clostridiaceae</taxon>
        <taxon>Clostridium</taxon>
    </lineage>
</organism>
<comment type="cofactor">
    <cofactor evidence="1">
        <name>Mg(2+)</name>
        <dbReference type="ChEBI" id="CHEBI:18420"/>
    </cofactor>
</comment>
<dbReference type="GO" id="GO:0016787">
    <property type="term" value="F:hydrolase activity"/>
    <property type="evidence" value="ECO:0007669"/>
    <property type="project" value="UniProtKB-KW"/>
</dbReference>
<name>A0A923IZB4_CLOTT</name>
<comment type="caution">
    <text evidence="4">The sequence shown here is derived from an EMBL/GenBank/DDBJ whole genome shotgun (WGS) entry which is preliminary data.</text>
</comment>
<dbReference type="PANTHER" id="PTHR11839:SF18">
    <property type="entry name" value="NUDIX HYDROLASE DOMAIN-CONTAINING PROTEIN"/>
    <property type="match status" value="1"/>
</dbReference>
<sequence length="171" mass="19960">MKESMVYSGWLKLYKRELNGRSYEIVKNHSAVSAIVINEFDEILLVKQFRPSIMKETLEIPAGLLDIEGEEIEECLIREIKEETALDIKKEELRKVISYKPILGFSSSSMHLFEVRISKESFDSEKIKDVDVTEGIWIPFKEFEGMVLEEKIEDDKTIMAYFYLKNKIGTH</sequence>